<dbReference type="PANTHER" id="PTHR37302">
    <property type="entry name" value="SLR1116 PROTEIN"/>
    <property type="match status" value="1"/>
</dbReference>
<dbReference type="InterPro" id="IPR034660">
    <property type="entry name" value="DinB/YfiT-like"/>
</dbReference>
<evidence type="ECO:0000256" key="3">
    <source>
        <dbReference type="PIRSR" id="PIRSR607837-1"/>
    </source>
</evidence>
<dbReference type="Gene3D" id="1.20.120.450">
    <property type="entry name" value="dinb family like domain"/>
    <property type="match status" value="1"/>
</dbReference>
<reference evidence="4" key="1">
    <citation type="submission" date="2022-03" db="EMBL/GenBank/DDBJ databases">
        <title>Description of Abyssus ytuae gen. nov., sp. nov., a novel member of the family Flavobacteriaceae isolated from the sediment of Mariana Trench.</title>
        <authorList>
            <person name="Zhang J."/>
            <person name="Xu X."/>
        </authorList>
    </citation>
    <scope>NUCLEOTIDE SEQUENCE</scope>
    <source>
        <strain evidence="4">MT3330</strain>
    </source>
</reference>
<dbReference type="SUPFAM" id="SSF109854">
    <property type="entry name" value="DinB/YfiT-like putative metalloenzymes"/>
    <property type="match status" value="1"/>
</dbReference>
<feature type="binding site" evidence="3">
    <location>
        <position position="117"/>
    </location>
    <ligand>
        <name>a divalent metal cation</name>
        <dbReference type="ChEBI" id="CHEBI:60240"/>
    </ligand>
</feature>
<dbReference type="KEGG" id="fbm:MQE35_17740"/>
<gene>
    <name evidence="4" type="ORF">MQE35_17740</name>
</gene>
<keyword evidence="2 3" id="KW-0479">Metal-binding</keyword>
<dbReference type="EMBL" id="CP094358">
    <property type="protein sequence ID" value="UOB17567.1"/>
    <property type="molecule type" value="Genomic_DNA"/>
</dbReference>
<dbReference type="Pfam" id="PF05163">
    <property type="entry name" value="DinB"/>
    <property type="match status" value="1"/>
</dbReference>
<name>A0A9E6ZKS8_9FLAO</name>
<keyword evidence="5" id="KW-1185">Reference proteome</keyword>
<dbReference type="PANTHER" id="PTHR37302:SF3">
    <property type="entry name" value="DAMAGE-INDUCIBLE PROTEIN DINB"/>
    <property type="match status" value="1"/>
</dbReference>
<feature type="binding site" evidence="3">
    <location>
        <position position="40"/>
    </location>
    <ligand>
        <name>a divalent metal cation</name>
        <dbReference type="ChEBI" id="CHEBI:60240"/>
    </ligand>
</feature>
<dbReference type="GO" id="GO:0046872">
    <property type="term" value="F:metal ion binding"/>
    <property type="evidence" value="ECO:0007669"/>
    <property type="project" value="UniProtKB-KW"/>
</dbReference>
<sequence length="146" mass="17539">MKEFFEDIFEYHYHFNQKLVDLLINNSQKIDVKIISLFSHTLNAHQIWNSRILNAEPFSVHQIHTLEECKTVDEHNYNNTLDILKGFDLDKTITYHNTKGQEFENSICQILFHVANHHTHHKGQIIFDLRQKEIEPIVTDYIFYKR</sequence>
<dbReference type="InterPro" id="IPR007837">
    <property type="entry name" value="DinB"/>
</dbReference>
<evidence type="ECO:0000313" key="5">
    <source>
        <dbReference type="Proteomes" id="UP000831290"/>
    </source>
</evidence>
<evidence type="ECO:0000256" key="1">
    <source>
        <dbReference type="ARBA" id="ARBA00008635"/>
    </source>
</evidence>
<accession>A0A9E6ZKS8</accession>
<dbReference type="AlphaFoldDB" id="A0A9E6ZKS8"/>
<dbReference type="Proteomes" id="UP000831290">
    <property type="component" value="Chromosome"/>
</dbReference>
<protein>
    <submittedName>
        <fullName evidence="4">Damage-inducible protein DinB</fullName>
    </submittedName>
</protein>
<feature type="binding site" evidence="3">
    <location>
        <position position="121"/>
    </location>
    <ligand>
        <name>a divalent metal cation</name>
        <dbReference type="ChEBI" id="CHEBI:60240"/>
    </ligand>
</feature>
<dbReference type="RefSeq" id="WP_255843111.1">
    <property type="nucleotide sequence ID" value="NZ_CP094358.1"/>
</dbReference>
<proteinExistence type="inferred from homology"/>
<comment type="similarity">
    <text evidence="1">Belongs to the DinB family.</text>
</comment>
<evidence type="ECO:0000313" key="4">
    <source>
        <dbReference type="EMBL" id="UOB17567.1"/>
    </source>
</evidence>
<evidence type="ECO:0000256" key="2">
    <source>
        <dbReference type="ARBA" id="ARBA00022723"/>
    </source>
</evidence>
<organism evidence="4 5">
    <name type="scientific">Abyssalbus ytuae</name>
    <dbReference type="NCBI Taxonomy" id="2926907"/>
    <lineage>
        <taxon>Bacteria</taxon>
        <taxon>Pseudomonadati</taxon>
        <taxon>Bacteroidota</taxon>
        <taxon>Flavobacteriia</taxon>
        <taxon>Flavobacteriales</taxon>
        <taxon>Flavobacteriaceae</taxon>
        <taxon>Abyssalbus</taxon>
    </lineage>
</organism>